<dbReference type="KEGG" id="smo:SELMODRAFT_432205"/>
<keyword evidence="3" id="KW-0433">Leucine-rich repeat</keyword>
<keyword evidence="13" id="KW-1185">Reference proteome</keyword>
<reference evidence="12 13" key="1">
    <citation type="journal article" date="2011" name="Science">
        <title>The Selaginella genome identifies genetic changes associated with the evolution of vascular plants.</title>
        <authorList>
            <person name="Banks J.A."/>
            <person name="Nishiyama T."/>
            <person name="Hasebe M."/>
            <person name="Bowman J.L."/>
            <person name="Gribskov M."/>
            <person name="dePamphilis C."/>
            <person name="Albert V.A."/>
            <person name="Aono N."/>
            <person name="Aoyama T."/>
            <person name="Ambrose B.A."/>
            <person name="Ashton N.W."/>
            <person name="Axtell M.J."/>
            <person name="Barker E."/>
            <person name="Barker M.S."/>
            <person name="Bennetzen J.L."/>
            <person name="Bonawitz N.D."/>
            <person name="Chapple C."/>
            <person name="Cheng C."/>
            <person name="Correa L.G."/>
            <person name="Dacre M."/>
            <person name="DeBarry J."/>
            <person name="Dreyer I."/>
            <person name="Elias M."/>
            <person name="Engstrom E.M."/>
            <person name="Estelle M."/>
            <person name="Feng L."/>
            <person name="Finet C."/>
            <person name="Floyd S.K."/>
            <person name="Frommer W.B."/>
            <person name="Fujita T."/>
            <person name="Gramzow L."/>
            <person name="Gutensohn M."/>
            <person name="Harholt J."/>
            <person name="Hattori M."/>
            <person name="Heyl A."/>
            <person name="Hirai T."/>
            <person name="Hiwatashi Y."/>
            <person name="Ishikawa M."/>
            <person name="Iwata M."/>
            <person name="Karol K.G."/>
            <person name="Koehler B."/>
            <person name="Kolukisaoglu U."/>
            <person name="Kubo M."/>
            <person name="Kurata T."/>
            <person name="Lalonde S."/>
            <person name="Li K."/>
            <person name="Li Y."/>
            <person name="Litt A."/>
            <person name="Lyons E."/>
            <person name="Manning G."/>
            <person name="Maruyama T."/>
            <person name="Michael T.P."/>
            <person name="Mikami K."/>
            <person name="Miyazaki S."/>
            <person name="Morinaga S."/>
            <person name="Murata T."/>
            <person name="Mueller-Roeber B."/>
            <person name="Nelson D.R."/>
            <person name="Obara M."/>
            <person name="Oguri Y."/>
            <person name="Olmstead R.G."/>
            <person name="Onodera N."/>
            <person name="Petersen B.L."/>
            <person name="Pils B."/>
            <person name="Prigge M."/>
            <person name="Rensing S.A."/>
            <person name="Riano-Pachon D.M."/>
            <person name="Roberts A.W."/>
            <person name="Sato Y."/>
            <person name="Scheller H.V."/>
            <person name="Schulz B."/>
            <person name="Schulz C."/>
            <person name="Shakirov E.V."/>
            <person name="Shibagaki N."/>
            <person name="Shinohara N."/>
            <person name="Shippen D.E."/>
            <person name="Soerensen I."/>
            <person name="Sotooka R."/>
            <person name="Sugimoto N."/>
            <person name="Sugita M."/>
            <person name="Sumikawa N."/>
            <person name="Tanurdzic M."/>
            <person name="Theissen G."/>
            <person name="Ulvskov P."/>
            <person name="Wakazuki S."/>
            <person name="Weng J.K."/>
            <person name="Willats W.W."/>
            <person name="Wipf D."/>
            <person name="Wolf P.G."/>
            <person name="Yang L."/>
            <person name="Zimmer A.D."/>
            <person name="Zhu Q."/>
            <person name="Mitros T."/>
            <person name="Hellsten U."/>
            <person name="Loque D."/>
            <person name="Otillar R."/>
            <person name="Salamov A."/>
            <person name="Schmutz J."/>
            <person name="Shapiro H."/>
            <person name="Lindquist E."/>
            <person name="Lucas S."/>
            <person name="Rokhsar D."/>
            <person name="Grigoriev I.V."/>
        </authorList>
    </citation>
    <scope>NUCLEOTIDE SEQUENCE [LARGE SCALE GENOMIC DNA]</scope>
</reference>
<evidence type="ECO:0000256" key="10">
    <source>
        <dbReference type="ARBA" id="ARBA00038378"/>
    </source>
</evidence>
<evidence type="ECO:0000256" key="1">
    <source>
        <dbReference type="ARBA" id="ARBA00004611"/>
    </source>
</evidence>
<keyword evidence="9" id="KW-0966">Cell projection</keyword>
<keyword evidence="2" id="KW-0963">Cytoplasm</keyword>
<dbReference type="GO" id="GO:0005929">
    <property type="term" value="C:cilium"/>
    <property type="evidence" value="ECO:0000318"/>
    <property type="project" value="GO_Central"/>
</dbReference>
<dbReference type="SUPFAM" id="SSF52075">
    <property type="entry name" value="Outer arm dynein light chain 1"/>
    <property type="match status" value="1"/>
</dbReference>
<dbReference type="InterPro" id="IPR032675">
    <property type="entry name" value="LRR_dom_sf"/>
</dbReference>
<evidence type="ECO:0000256" key="5">
    <source>
        <dbReference type="ARBA" id="ARBA00022846"/>
    </source>
</evidence>
<keyword evidence="4" id="KW-0677">Repeat</keyword>
<evidence type="ECO:0000256" key="9">
    <source>
        <dbReference type="ARBA" id="ARBA00023273"/>
    </source>
</evidence>
<keyword evidence="8" id="KW-0206">Cytoskeleton</keyword>
<sequence length="452" mass="52596">MPLSTVTCLIFSFKCQRSINWLHGLGSLTKLYLDNNDISKIENLSHLATLKLLDLSFNKIKSIGGLETLTNLEDLSLYHNEIEKITGLDTLQKITSFSLGKNRIRRLEDVIPLRRLRNLHVLTLDGNPLATDPEYRIYVISHLRDLTYFDHRYVDRAAQVVAARDQYQDDMTDLKQKEAEEDLLIKAAEEHATRQALYKDANLLGCDTLFERMISEDVEYPKLSQVPGLLASMDEYKEKYVTATEEIIGTILAEYKKKHVEIEFWQFTTNALLDVRDKESREYARRITKIKKKILAEVRLNSSTADKKLALLREDNDRTREKLLELEMFTFGEVHLMAQASLLMEQFSLGELEVDSDEGRMLLRDKDMILNAIQASHDARTLKIDSLEDQRLRGEEEMQKAMNIRFRQEENKRNRERIEEIDFLHQTTIDEITDLLGNLEVGNVWSTFELMF</sequence>
<evidence type="ECO:0000313" key="13">
    <source>
        <dbReference type="Proteomes" id="UP000001514"/>
    </source>
</evidence>
<proteinExistence type="inferred from homology"/>
<dbReference type="SMART" id="SM00365">
    <property type="entry name" value="LRR_SD22"/>
    <property type="match status" value="4"/>
</dbReference>
<dbReference type="PANTHER" id="PTHR45973">
    <property type="entry name" value="PROTEIN PHOSPHATASE 1 REGULATORY SUBUNIT SDS22-RELATED"/>
    <property type="match status" value="1"/>
</dbReference>
<name>D8TFA5_SELML</name>
<dbReference type="eggNOG" id="KOG0531">
    <property type="taxonomic scope" value="Eukaryota"/>
</dbReference>
<protein>
    <recommendedName>
        <fullName evidence="11">Dynein regulatory complex subunit 3</fullName>
    </recommendedName>
</protein>
<evidence type="ECO:0000256" key="2">
    <source>
        <dbReference type="ARBA" id="ARBA00022490"/>
    </source>
</evidence>
<comment type="subcellular location">
    <subcellularLocation>
        <location evidence="1">Cytoplasm</location>
        <location evidence="1">Cytoskeleton</location>
        <location evidence="1">Flagellum axoneme</location>
    </subcellularLocation>
</comment>
<evidence type="ECO:0000256" key="6">
    <source>
        <dbReference type="ARBA" id="ARBA00023054"/>
    </source>
</evidence>
<dbReference type="InterPro" id="IPR003591">
    <property type="entry name" value="Leu-rich_rpt_typical-subtyp"/>
</dbReference>
<dbReference type="AlphaFoldDB" id="D8TFA5"/>
<dbReference type="InterPro" id="IPR050576">
    <property type="entry name" value="Cilia_flagella_integrity"/>
</dbReference>
<dbReference type="InParanoid" id="D8TFA5"/>
<dbReference type="HOGENOM" id="CLU_026827_0_0_1"/>
<evidence type="ECO:0000256" key="4">
    <source>
        <dbReference type="ARBA" id="ARBA00022737"/>
    </source>
</evidence>
<comment type="similarity">
    <text evidence="10">Belongs to the DRC3 family.</text>
</comment>
<gene>
    <name evidence="12" type="ORF">SELMODRAFT_432205</name>
</gene>
<dbReference type="Gramene" id="EFJ04659">
    <property type="protein sequence ID" value="EFJ04659"/>
    <property type="gene ID" value="SELMODRAFT_432205"/>
</dbReference>
<evidence type="ECO:0000313" key="12">
    <source>
        <dbReference type="EMBL" id="EFJ04659.1"/>
    </source>
</evidence>
<dbReference type="Gene3D" id="3.80.10.10">
    <property type="entry name" value="Ribonuclease Inhibitor"/>
    <property type="match status" value="1"/>
</dbReference>
<dbReference type="PROSITE" id="PS51450">
    <property type="entry name" value="LRR"/>
    <property type="match status" value="3"/>
</dbReference>
<dbReference type="Pfam" id="PF14580">
    <property type="entry name" value="LRR_9"/>
    <property type="match status" value="1"/>
</dbReference>
<organism evidence="13">
    <name type="scientific">Selaginella moellendorffii</name>
    <name type="common">Spikemoss</name>
    <dbReference type="NCBI Taxonomy" id="88036"/>
    <lineage>
        <taxon>Eukaryota</taxon>
        <taxon>Viridiplantae</taxon>
        <taxon>Streptophyta</taxon>
        <taxon>Embryophyta</taxon>
        <taxon>Tracheophyta</taxon>
        <taxon>Lycopodiopsida</taxon>
        <taxon>Selaginellales</taxon>
        <taxon>Selaginellaceae</taxon>
        <taxon>Selaginella</taxon>
    </lineage>
</organism>
<dbReference type="Proteomes" id="UP000001514">
    <property type="component" value="Unassembled WGS sequence"/>
</dbReference>
<keyword evidence="7" id="KW-0969">Cilium</keyword>
<evidence type="ECO:0000256" key="7">
    <source>
        <dbReference type="ARBA" id="ARBA00023069"/>
    </source>
</evidence>
<dbReference type="STRING" id="88036.D8TFA5"/>
<dbReference type="OMA" id="SFMEMMT"/>
<dbReference type="InterPro" id="IPR001611">
    <property type="entry name" value="Leu-rich_rpt"/>
</dbReference>
<dbReference type="SMART" id="SM00369">
    <property type="entry name" value="LRR_TYP"/>
    <property type="match status" value="2"/>
</dbReference>
<evidence type="ECO:0000256" key="8">
    <source>
        <dbReference type="ARBA" id="ARBA00023212"/>
    </source>
</evidence>
<evidence type="ECO:0000256" key="3">
    <source>
        <dbReference type="ARBA" id="ARBA00022614"/>
    </source>
</evidence>
<accession>D8TFA5</accession>
<dbReference type="PANTHER" id="PTHR45973:SF12">
    <property type="entry name" value="DYNEIN REGULATORY COMPLEX SUBUNIT 3"/>
    <property type="match status" value="1"/>
</dbReference>
<keyword evidence="6" id="KW-0175">Coiled coil</keyword>
<evidence type="ECO:0000256" key="11">
    <source>
        <dbReference type="ARBA" id="ARBA00040950"/>
    </source>
</evidence>
<dbReference type="EMBL" id="GL377768">
    <property type="protein sequence ID" value="EFJ04659.1"/>
    <property type="molecule type" value="Genomic_DNA"/>
</dbReference>
<keyword evidence="5" id="KW-0282">Flagellum</keyword>